<feature type="domain" description="KilA-N DNA-binding" evidence="1">
    <location>
        <begin position="14"/>
        <end position="102"/>
    </location>
</feature>
<evidence type="ECO:0000313" key="2">
    <source>
        <dbReference type="EMBL" id="RSE27637.1"/>
    </source>
</evidence>
<dbReference type="InterPro" id="IPR018873">
    <property type="entry name" value="KilA-N_DNA-bd_domain"/>
</dbReference>
<organism evidence="2 3">
    <name type="scientific">Acinetobacter johnsonii</name>
    <dbReference type="NCBI Taxonomy" id="40214"/>
    <lineage>
        <taxon>Bacteria</taxon>
        <taxon>Pseudomonadati</taxon>
        <taxon>Pseudomonadota</taxon>
        <taxon>Gammaproteobacteria</taxon>
        <taxon>Moraxellales</taxon>
        <taxon>Moraxellaceae</taxon>
        <taxon>Acinetobacter</taxon>
    </lineage>
</organism>
<dbReference type="RefSeq" id="WP_125273167.1">
    <property type="nucleotide sequence ID" value="NZ_RHXE01000001.1"/>
</dbReference>
<protein>
    <submittedName>
        <fullName evidence="2">ORF6N domain-containing protein</fullName>
    </submittedName>
</protein>
<evidence type="ECO:0000313" key="3">
    <source>
        <dbReference type="Proteomes" id="UP000277537"/>
    </source>
</evidence>
<dbReference type="EMBL" id="RHXE01000001">
    <property type="protein sequence ID" value="RSE27637.1"/>
    <property type="molecule type" value="Genomic_DNA"/>
</dbReference>
<accession>A0A3R9FV77</accession>
<dbReference type="Proteomes" id="UP000277537">
    <property type="component" value="Unassembled WGS sequence"/>
</dbReference>
<evidence type="ECO:0000259" key="1">
    <source>
        <dbReference type="Pfam" id="PF10543"/>
    </source>
</evidence>
<sequence>MNAIVKIEEQNVNVVEYKSLPVMTTEQMAGFYGTEAVRIQQNYVRNSGRFTEGKHFFKVEGRELKDFATSLKIVTNSQMEISNKARSIILWTEKGAARHAKILDTDQAWEVFEQLEDCYFAVKEMAQPKPQKEKQVQLGSVTRQCAMMARAFGFKGNQAVLATDKAVKALTGQSPLELMGETHLIAENKQQVFTPTQLGEMVEPKISARKVNTVLEQLGYQEKANGVWIITPKGEKLCEMLDTGKKHGDGTPVKQVKWYQSVMDDIKRELKDICEGAKQ</sequence>
<gene>
    <name evidence="2" type="ORF">EGT73_01090</name>
</gene>
<dbReference type="AlphaFoldDB" id="A0A3R9FV77"/>
<proteinExistence type="predicted"/>
<dbReference type="Pfam" id="PF10543">
    <property type="entry name" value="ORF6N"/>
    <property type="match status" value="1"/>
</dbReference>
<comment type="caution">
    <text evidence="2">The sequence shown here is derived from an EMBL/GenBank/DDBJ whole genome shotgun (WGS) entry which is preliminary data.</text>
</comment>
<reference evidence="2 3" key="1">
    <citation type="submission" date="2018-10" db="EMBL/GenBank/DDBJ databases">
        <title>Transmission dynamics of multidrug resistant bacteria on intensive care unit surfaces.</title>
        <authorList>
            <person name="D'Souza A.W."/>
            <person name="Potter R.F."/>
            <person name="Wallace M."/>
            <person name="Shupe A."/>
            <person name="Patel S."/>
            <person name="Sun S."/>
            <person name="Gul D."/>
            <person name="Kwon J.H."/>
            <person name="Andleeb S."/>
            <person name="Burnham C.-A.D."/>
            <person name="Dantas G."/>
        </authorList>
    </citation>
    <scope>NUCLEOTIDE SEQUENCE [LARGE SCALE GENOMIC DNA]</scope>
    <source>
        <strain evidence="2 3">AJ_385</strain>
    </source>
</reference>
<name>A0A3R9FV77_ACIJO</name>